<reference evidence="9 10" key="1">
    <citation type="journal article" date="2011" name="J. Bacteriol.">
        <title>Complete Genome Sequence of the Aerobic Marine Methanotroph Methylomonas methanica MC09.</title>
        <authorList>
            <person name="Boden R."/>
            <person name="Cunliffe M."/>
            <person name="Scanlan J."/>
            <person name="Moussard H."/>
            <person name="Kits K.D."/>
            <person name="Klotz M.G."/>
            <person name="Jetten M.S."/>
            <person name="Vuilleumier S."/>
            <person name="Han J."/>
            <person name="Peters L."/>
            <person name="Mikhailova N."/>
            <person name="Teshima H."/>
            <person name="Tapia R."/>
            <person name="Kyrpides N."/>
            <person name="Ivanova N."/>
            <person name="Pagani I."/>
            <person name="Cheng J.F."/>
            <person name="Goodwin L."/>
            <person name="Han C."/>
            <person name="Hauser L."/>
            <person name="Land M.L."/>
            <person name="Lapidus A."/>
            <person name="Lucas S."/>
            <person name="Pitluck S."/>
            <person name="Woyke T."/>
            <person name="Stein L."/>
            <person name="Murrell J.C."/>
        </authorList>
    </citation>
    <scope>NUCLEOTIDE SEQUENCE [LARGE SCALE GENOMIC DNA]</scope>
    <source>
        <strain evidence="9 10">MC09</strain>
    </source>
</reference>
<dbReference type="Pfam" id="PF02569">
    <property type="entry name" value="Pantoate_ligase"/>
    <property type="match status" value="1"/>
</dbReference>
<dbReference type="Proteomes" id="UP000008888">
    <property type="component" value="Chromosome"/>
</dbReference>
<keyword evidence="4 8" id="KW-0566">Pantothenate biosynthesis</keyword>
<dbReference type="InterPro" id="IPR004821">
    <property type="entry name" value="Cyt_trans-like"/>
</dbReference>
<dbReference type="GO" id="GO:0005829">
    <property type="term" value="C:cytosol"/>
    <property type="evidence" value="ECO:0007669"/>
    <property type="project" value="TreeGrafter"/>
</dbReference>
<evidence type="ECO:0000313" key="9">
    <source>
        <dbReference type="EMBL" id="AEF98802.1"/>
    </source>
</evidence>
<feature type="binding site" evidence="8">
    <location>
        <begin position="184"/>
        <end position="187"/>
    </location>
    <ligand>
        <name>ATP</name>
        <dbReference type="ChEBI" id="CHEBI:30616"/>
    </ligand>
</feature>
<evidence type="ECO:0000256" key="5">
    <source>
        <dbReference type="ARBA" id="ARBA00022741"/>
    </source>
</evidence>
<evidence type="ECO:0000256" key="4">
    <source>
        <dbReference type="ARBA" id="ARBA00022655"/>
    </source>
</evidence>
<dbReference type="Gene3D" id="3.30.1300.10">
    <property type="entry name" value="Pantoate-beta-alanine ligase, C-terminal domain"/>
    <property type="match status" value="1"/>
</dbReference>
<protein>
    <recommendedName>
        <fullName evidence="8">Pantothenate synthetase</fullName>
        <shortName evidence="8">PS</shortName>
        <ecNumber evidence="8">6.3.2.1</ecNumber>
    </recommendedName>
    <alternativeName>
        <fullName evidence="8">Pantoate--beta-alanine ligase</fullName>
    </alternativeName>
    <alternativeName>
        <fullName evidence="8">Pantoate-activating enzyme</fullName>
    </alternativeName>
</protein>
<dbReference type="InterPro" id="IPR014729">
    <property type="entry name" value="Rossmann-like_a/b/a_fold"/>
</dbReference>
<comment type="pathway">
    <text evidence="1 8">Cofactor biosynthesis; (R)-pantothenate biosynthesis; (R)-pantothenate from (R)-pantoate and beta-alanine: step 1/1.</text>
</comment>
<dbReference type="HAMAP" id="MF_00158">
    <property type="entry name" value="PanC"/>
    <property type="match status" value="1"/>
</dbReference>
<evidence type="ECO:0000256" key="2">
    <source>
        <dbReference type="ARBA" id="ARBA00009256"/>
    </source>
</evidence>
<dbReference type="GO" id="GO:0005524">
    <property type="term" value="F:ATP binding"/>
    <property type="evidence" value="ECO:0007669"/>
    <property type="project" value="UniProtKB-KW"/>
</dbReference>
<comment type="catalytic activity">
    <reaction evidence="7 8">
        <text>(R)-pantoate + beta-alanine + ATP = (R)-pantothenate + AMP + diphosphate + H(+)</text>
        <dbReference type="Rhea" id="RHEA:10912"/>
        <dbReference type="ChEBI" id="CHEBI:15378"/>
        <dbReference type="ChEBI" id="CHEBI:15980"/>
        <dbReference type="ChEBI" id="CHEBI:29032"/>
        <dbReference type="ChEBI" id="CHEBI:30616"/>
        <dbReference type="ChEBI" id="CHEBI:33019"/>
        <dbReference type="ChEBI" id="CHEBI:57966"/>
        <dbReference type="ChEBI" id="CHEBI:456215"/>
        <dbReference type="EC" id="6.3.2.1"/>
    </reaction>
</comment>
<dbReference type="HOGENOM" id="CLU_047148_0_0_6"/>
<dbReference type="RefSeq" id="WP_013817075.1">
    <property type="nucleotide sequence ID" value="NC_015572.1"/>
</dbReference>
<evidence type="ECO:0000256" key="6">
    <source>
        <dbReference type="ARBA" id="ARBA00022840"/>
    </source>
</evidence>
<dbReference type="SUPFAM" id="SSF52374">
    <property type="entry name" value="Nucleotidylyl transferase"/>
    <property type="match status" value="1"/>
</dbReference>
<dbReference type="GO" id="GO:0015940">
    <property type="term" value="P:pantothenate biosynthetic process"/>
    <property type="evidence" value="ECO:0007669"/>
    <property type="project" value="UniProtKB-UniRule"/>
</dbReference>
<comment type="similarity">
    <text evidence="2 8">Belongs to the pantothenate synthetase family.</text>
</comment>
<gene>
    <name evidence="8" type="primary">panC</name>
    <name evidence="9" type="ordered locus">Metme_0355</name>
</gene>
<dbReference type="eggNOG" id="COG0414">
    <property type="taxonomic scope" value="Bacteria"/>
</dbReference>
<dbReference type="NCBIfam" id="TIGR00125">
    <property type="entry name" value="cyt_tran_rel"/>
    <property type="match status" value="1"/>
</dbReference>
<comment type="function">
    <text evidence="8">Catalyzes the condensation of pantoate with beta-alanine in an ATP-dependent reaction via a pantoyl-adenylate intermediate.</text>
</comment>
<name>G0A0M6_METMM</name>
<feature type="active site" description="Proton donor" evidence="8">
    <location>
        <position position="37"/>
    </location>
</feature>
<comment type="subcellular location">
    <subcellularLocation>
        <location evidence="8">Cytoplasm</location>
    </subcellularLocation>
</comment>
<feature type="binding site" evidence="8">
    <location>
        <position position="61"/>
    </location>
    <ligand>
        <name>beta-alanine</name>
        <dbReference type="ChEBI" id="CHEBI:57966"/>
    </ligand>
</feature>
<dbReference type="EC" id="6.3.2.1" evidence="8"/>
<dbReference type="CDD" id="cd00560">
    <property type="entry name" value="PanC"/>
    <property type="match status" value="1"/>
</dbReference>
<evidence type="ECO:0000256" key="3">
    <source>
        <dbReference type="ARBA" id="ARBA00022598"/>
    </source>
</evidence>
<feature type="binding site" evidence="8">
    <location>
        <position position="61"/>
    </location>
    <ligand>
        <name>(R)-pantoate</name>
        <dbReference type="ChEBI" id="CHEBI:15980"/>
    </ligand>
</feature>
<keyword evidence="5 8" id="KW-0547">Nucleotide-binding</keyword>
<evidence type="ECO:0000256" key="7">
    <source>
        <dbReference type="ARBA" id="ARBA00048258"/>
    </source>
</evidence>
<dbReference type="UniPathway" id="UPA00028">
    <property type="reaction ID" value="UER00005"/>
</dbReference>
<feature type="binding site" evidence="8">
    <location>
        <position position="176"/>
    </location>
    <ligand>
        <name>ATP</name>
        <dbReference type="ChEBI" id="CHEBI:30616"/>
    </ligand>
</feature>
<dbReference type="OrthoDB" id="9773087at2"/>
<sequence>MRIANSIKDLRLAVGEWRQNGQRVAFVPTMGNLHAGHLQLVKTAQQQADKVVVSIFVNPAQFGPNEDFASYPRTEQQDQEKLDSCGSDLLFLPSVAEVYPTPLQTQVSVKGLSTLHCGASRPGHFDGVAIVVCKLLNMVQPDLLFLGEKDFQQLAVIRTMVADLNIPVAIQGVATVREADGLAMSSRNGYLSAPERQLAPLLYQTLCLTRDAVLSGATDYQAVMDRHAQRLTDAGFLLDYFRICRSADLLPADDNDTELVLLIAAKLGKTRLIDNVRFTRGN</sequence>
<reference evidence="10" key="3">
    <citation type="submission" date="2011-05" db="EMBL/GenBank/DDBJ databases">
        <title>Complete sequence of Methylomonas methanica MC09.</title>
        <authorList>
            <consortium name="US DOE Joint Genome Institute"/>
            <person name="Lucas S."/>
            <person name="Han J."/>
            <person name="Lapidus A."/>
            <person name="Cheng J.-F."/>
            <person name="Goodwin L."/>
            <person name="Pitluck S."/>
            <person name="Peters L."/>
            <person name="Mikhailova N."/>
            <person name="Teshima H."/>
            <person name="Han C."/>
            <person name="Tapia R."/>
            <person name="Land M."/>
            <person name="Hauser L."/>
            <person name="Kyrpides N."/>
            <person name="Ivanova N."/>
            <person name="Pagani I."/>
            <person name="Stein L."/>
            <person name="Woyke T."/>
        </authorList>
    </citation>
    <scope>NUCLEOTIDE SEQUENCE [LARGE SCALE GENOMIC DNA]</scope>
    <source>
        <strain evidence="10">MC09</strain>
    </source>
</reference>
<evidence type="ECO:0000256" key="8">
    <source>
        <dbReference type="HAMAP-Rule" id="MF_00158"/>
    </source>
</evidence>
<keyword evidence="8" id="KW-0963">Cytoplasm</keyword>
<dbReference type="FunFam" id="3.30.1300.10:FF:000001">
    <property type="entry name" value="Pantothenate synthetase"/>
    <property type="match status" value="1"/>
</dbReference>
<evidence type="ECO:0000313" key="10">
    <source>
        <dbReference type="Proteomes" id="UP000008888"/>
    </source>
</evidence>
<keyword evidence="10" id="KW-1185">Reference proteome</keyword>
<dbReference type="FunFam" id="3.40.50.620:FF:000013">
    <property type="entry name" value="Pantothenate synthetase"/>
    <property type="match status" value="1"/>
</dbReference>
<keyword evidence="3 8" id="KW-0436">Ligase</keyword>
<dbReference type="AlphaFoldDB" id="G0A0M6"/>
<dbReference type="EMBL" id="CP002738">
    <property type="protein sequence ID" value="AEF98802.1"/>
    <property type="molecule type" value="Genomic_DNA"/>
</dbReference>
<keyword evidence="6 8" id="KW-0067">ATP-binding</keyword>
<dbReference type="NCBIfam" id="TIGR00018">
    <property type="entry name" value="panC"/>
    <property type="match status" value="1"/>
</dbReference>
<dbReference type="PANTHER" id="PTHR21299">
    <property type="entry name" value="CYTIDYLATE KINASE/PANTOATE-BETA-ALANINE LIGASE"/>
    <property type="match status" value="1"/>
</dbReference>
<dbReference type="Gene3D" id="3.40.50.620">
    <property type="entry name" value="HUPs"/>
    <property type="match status" value="1"/>
</dbReference>
<dbReference type="GO" id="GO:0004592">
    <property type="term" value="F:pantoate-beta-alanine ligase activity"/>
    <property type="evidence" value="ECO:0007669"/>
    <property type="project" value="UniProtKB-UniRule"/>
</dbReference>
<dbReference type="InterPro" id="IPR003721">
    <property type="entry name" value="Pantoate_ligase"/>
</dbReference>
<dbReference type="PANTHER" id="PTHR21299:SF1">
    <property type="entry name" value="PANTOATE--BETA-ALANINE LIGASE"/>
    <property type="match status" value="1"/>
</dbReference>
<dbReference type="InterPro" id="IPR042176">
    <property type="entry name" value="Pantoate_ligase_C"/>
</dbReference>
<comment type="miscellaneous">
    <text evidence="8">The reaction proceeds by a bi uni uni bi ping pong mechanism.</text>
</comment>
<dbReference type="STRING" id="857087.Metme_0355"/>
<accession>G0A0M6</accession>
<dbReference type="KEGG" id="mmt:Metme_0355"/>
<feature type="binding site" evidence="8">
    <location>
        <begin position="30"/>
        <end position="37"/>
    </location>
    <ligand>
        <name>ATP</name>
        <dbReference type="ChEBI" id="CHEBI:30616"/>
    </ligand>
</feature>
<evidence type="ECO:0000256" key="1">
    <source>
        <dbReference type="ARBA" id="ARBA00004990"/>
    </source>
</evidence>
<proteinExistence type="inferred from homology"/>
<comment type="subunit">
    <text evidence="8">Homodimer.</text>
</comment>
<organism evidence="9 10">
    <name type="scientific">Methylomonas methanica (strain DSM 25384 / MC09)</name>
    <dbReference type="NCBI Taxonomy" id="857087"/>
    <lineage>
        <taxon>Bacteria</taxon>
        <taxon>Pseudomonadati</taxon>
        <taxon>Pseudomonadota</taxon>
        <taxon>Gammaproteobacteria</taxon>
        <taxon>Methylococcales</taxon>
        <taxon>Methylococcaceae</taxon>
        <taxon>Methylomonas</taxon>
    </lineage>
</organism>
<feature type="binding site" evidence="8">
    <location>
        <begin position="147"/>
        <end position="150"/>
    </location>
    <ligand>
        <name>ATP</name>
        <dbReference type="ChEBI" id="CHEBI:30616"/>
    </ligand>
</feature>
<feature type="binding site" evidence="8">
    <location>
        <position position="153"/>
    </location>
    <ligand>
        <name>(R)-pantoate</name>
        <dbReference type="ChEBI" id="CHEBI:15980"/>
    </ligand>
</feature>
<reference key="2">
    <citation type="submission" date="2011-05" db="EMBL/GenBank/DDBJ databases">
        <title>Complete genome sequence of the aerobic marine methanotroph Methylomonas methanica MC09.</title>
        <authorList>
            <person name="Boden R."/>
            <person name="Cunliffe M."/>
            <person name="Scanlan J."/>
            <person name="Moussard H."/>
            <person name="Kits K.D."/>
            <person name="Klotz M."/>
            <person name="Jetten M."/>
            <person name="Vuilleumier S."/>
            <person name="Han J."/>
            <person name="Peters L."/>
            <person name="Mikhailova N."/>
            <person name="Teshima H."/>
            <person name="Tapia R."/>
            <person name="Kyrpides N."/>
            <person name="Ivanova N."/>
            <person name="Pagani I."/>
            <person name="Cheng J.-F."/>
            <person name="Goodwin L."/>
            <person name="Han C."/>
            <person name="Hauser L."/>
            <person name="Land M."/>
            <person name="Lapidus A."/>
            <person name="Lucas S."/>
            <person name="Pitluck S."/>
            <person name="Woyke T."/>
            <person name="Stein L.Y."/>
            <person name="Murrell C."/>
        </authorList>
    </citation>
    <scope>NUCLEOTIDE SEQUENCE</scope>
    <source>
        <strain>MC09</strain>
    </source>
</reference>